<name>A0A8H5LJG4_9AGAR</name>
<dbReference type="PROSITE" id="PS51186">
    <property type="entry name" value="GNAT"/>
    <property type="match status" value="1"/>
</dbReference>
<evidence type="ECO:0000313" key="3">
    <source>
        <dbReference type="EMBL" id="KAF5359409.1"/>
    </source>
</evidence>
<feature type="region of interest" description="Disordered" evidence="1">
    <location>
        <begin position="82"/>
        <end position="104"/>
    </location>
</feature>
<dbReference type="Gene3D" id="3.40.630.30">
    <property type="match status" value="1"/>
</dbReference>
<organism evidence="3 4">
    <name type="scientific">Leucocoprinus leucothites</name>
    <dbReference type="NCBI Taxonomy" id="201217"/>
    <lineage>
        <taxon>Eukaryota</taxon>
        <taxon>Fungi</taxon>
        <taxon>Dikarya</taxon>
        <taxon>Basidiomycota</taxon>
        <taxon>Agaricomycotina</taxon>
        <taxon>Agaricomycetes</taxon>
        <taxon>Agaricomycetidae</taxon>
        <taxon>Agaricales</taxon>
        <taxon>Agaricineae</taxon>
        <taxon>Agaricaceae</taxon>
        <taxon>Leucocoprinus</taxon>
    </lineage>
</organism>
<dbReference type="Proteomes" id="UP000559027">
    <property type="component" value="Unassembled WGS sequence"/>
</dbReference>
<dbReference type="InterPro" id="IPR000182">
    <property type="entry name" value="GNAT_dom"/>
</dbReference>
<dbReference type="AlphaFoldDB" id="A0A8H5LJG4"/>
<accession>A0A8H5LJG4</accession>
<protein>
    <recommendedName>
        <fullName evidence="2">N-acetyltransferase domain-containing protein</fullName>
    </recommendedName>
</protein>
<dbReference type="SUPFAM" id="SSF55729">
    <property type="entry name" value="Acyl-CoA N-acyltransferases (Nat)"/>
    <property type="match status" value="1"/>
</dbReference>
<keyword evidence="4" id="KW-1185">Reference proteome</keyword>
<evidence type="ECO:0000259" key="2">
    <source>
        <dbReference type="PROSITE" id="PS51186"/>
    </source>
</evidence>
<reference evidence="3 4" key="1">
    <citation type="journal article" date="2020" name="ISME J.">
        <title>Uncovering the hidden diversity of litter-decomposition mechanisms in mushroom-forming fungi.</title>
        <authorList>
            <person name="Floudas D."/>
            <person name="Bentzer J."/>
            <person name="Ahren D."/>
            <person name="Johansson T."/>
            <person name="Persson P."/>
            <person name="Tunlid A."/>
        </authorList>
    </citation>
    <scope>NUCLEOTIDE SEQUENCE [LARGE SCALE GENOMIC DNA]</scope>
    <source>
        <strain evidence="3 4">CBS 146.42</strain>
    </source>
</reference>
<dbReference type="Pfam" id="PF13508">
    <property type="entry name" value="Acetyltransf_7"/>
    <property type="match status" value="1"/>
</dbReference>
<comment type="caution">
    <text evidence="3">The sequence shown here is derived from an EMBL/GenBank/DDBJ whole genome shotgun (WGS) entry which is preliminary data.</text>
</comment>
<gene>
    <name evidence="3" type="ORF">D9756_002918</name>
</gene>
<feature type="domain" description="N-acetyltransferase" evidence="2">
    <location>
        <begin position="65"/>
        <end position="212"/>
    </location>
</feature>
<feature type="region of interest" description="Disordered" evidence="1">
    <location>
        <begin position="1"/>
        <end position="34"/>
    </location>
</feature>
<dbReference type="EMBL" id="JAACJO010000004">
    <property type="protein sequence ID" value="KAF5359409.1"/>
    <property type="molecule type" value="Genomic_DNA"/>
</dbReference>
<evidence type="ECO:0000313" key="4">
    <source>
        <dbReference type="Proteomes" id="UP000559027"/>
    </source>
</evidence>
<dbReference type="OrthoDB" id="410198at2759"/>
<evidence type="ECO:0000256" key="1">
    <source>
        <dbReference type="SAM" id="MobiDB-lite"/>
    </source>
</evidence>
<proteinExistence type="predicted"/>
<feature type="compositionally biased region" description="Low complexity" evidence="1">
    <location>
        <begin position="83"/>
        <end position="103"/>
    </location>
</feature>
<dbReference type="CDD" id="cd04301">
    <property type="entry name" value="NAT_SF"/>
    <property type="match status" value="1"/>
</dbReference>
<sequence>MSLHTQPLEFSEPKLTDTKPVTSSTDMEPKIYENNTPNEIPEIYYKHISFKDTLPLRRTVFTKAPRIQYPFDAEGIHIGAFLKSPATPNSSNPNKPNDNDSPTHTPIAVISLFHEDISEFETLVPLSNNNDRHCIRIRKFACHPTFQNKGIGTRLFEYAMSVARNEMDGTMLWCQAVPPSNIWYAKRGFEALSGLLYTGAGIEFIIMKRELS</sequence>
<dbReference type="GO" id="GO:0016747">
    <property type="term" value="F:acyltransferase activity, transferring groups other than amino-acyl groups"/>
    <property type="evidence" value="ECO:0007669"/>
    <property type="project" value="InterPro"/>
</dbReference>
<dbReference type="InterPro" id="IPR016181">
    <property type="entry name" value="Acyl_CoA_acyltransferase"/>
</dbReference>